<gene>
    <name evidence="7" type="ORF">F7725_014304</name>
</gene>
<sequence length="455" mass="50420">MGDWNHCERERALSIEDGVTVVFHKVDSHATNNSDDVEDDSGDDERTTATIHLQSNCHVSCDYEDGDAEETRANLPEGSTKKTLCPPSFCVRGKLASRDGSALTDSEKPKRCQGLGLFYAFLATVFFSIIALLLNLFICSSITVISTLLTHPFIQPSRHLSLRSLCCSISLHPSLSKILFITSSVSQSNHPCVRSFIHPSSSYLCSSRTGFLGPRDQRIYLVLRGFIGSNAMILLFYAVQQMPLADATVIMFSNPVFTSILAWIFLKERCTIWDCVFTVFTITGVLLIARPPFLFGDHRRTIDGNYNNHIKGTIAAFAAAIGAACTFVILRKMGKSVHYYLSVWYYAVIGFIQCLITTSVLGEWKIPNCGRDRWLLMLIAVLGIAGQTFLTKALQIEKAGPVALMRTIDVVLAFTFQFIFLNRAPTLWSLGGALCVVASTSGVAFRKWYVNSRKS</sequence>
<dbReference type="PANTHER" id="PTHR22911">
    <property type="entry name" value="ACYL-MALONYL CONDENSING ENZYME-RELATED"/>
    <property type="match status" value="1"/>
</dbReference>
<dbReference type="EMBL" id="JAAKFY010000008">
    <property type="protein sequence ID" value="KAF3853616.1"/>
    <property type="molecule type" value="Genomic_DNA"/>
</dbReference>
<keyword evidence="3 5" id="KW-1133">Transmembrane helix</keyword>
<feature type="domain" description="EamA" evidence="6">
    <location>
        <begin position="128"/>
        <end position="289"/>
    </location>
</feature>
<keyword evidence="4 5" id="KW-0472">Membrane</keyword>
<dbReference type="Pfam" id="PF00892">
    <property type="entry name" value="EamA"/>
    <property type="match status" value="2"/>
</dbReference>
<feature type="transmembrane region" description="Helical" evidence="5">
    <location>
        <begin position="116"/>
        <end position="149"/>
    </location>
</feature>
<feature type="transmembrane region" description="Helical" evidence="5">
    <location>
        <begin position="245"/>
        <end position="265"/>
    </location>
</feature>
<evidence type="ECO:0000313" key="7">
    <source>
        <dbReference type="EMBL" id="KAF3853616.1"/>
    </source>
</evidence>
<evidence type="ECO:0000313" key="8">
    <source>
        <dbReference type="Proteomes" id="UP000518266"/>
    </source>
</evidence>
<dbReference type="GO" id="GO:1990034">
    <property type="term" value="P:calcium ion export across plasma membrane"/>
    <property type="evidence" value="ECO:0007669"/>
    <property type="project" value="TreeGrafter"/>
</dbReference>
<evidence type="ECO:0000259" key="6">
    <source>
        <dbReference type="Pfam" id="PF00892"/>
    </source>
</evidence>
<feature type="transmembrane region" description="Helical" evidence="5">
    <location>
        <begin position="272"/>
        <end position="289"/>
    </location>
</feature>
<evidence type="ECO:0000256" key="5">
    <source>
        <dbReference type="SAM" id="Phobius"/>
    </source>
</evidence>
<comment type="caution">
    <text evidence="7">The sequence shown here is derived from an EMBL/GenBank/DDBJ whole genome shotgun (WGS) entry which is preliminary data.</text>
</comment>
<dbReference type="InterPro" id="IPR000620">
    <property type="entry name" value="EamA_dom"/>
</dbReference>
<feature type="transmembrane region" description="Helical" evidence="5">
    <location>
        <begin position="374"/>
        <end position="391"/>
    </location>
</feature>
<evidence type="ECO:0000256" key="3">
    <source>
        <dbReference type="ARBA" id="ARBA00022989"/>
    </source>
</evidence>
<feature type="domain" description="EamA" evidence="6">
    <location>
        <begin position="311"/>
        <end position="442"/>
    </location>
</feature>
<dbReference type="SUPFAM" id="SSF103481">
    <property type="entry name" value="Multidrug resistance efflux transporter EmrE"/>
    <property type="match status" value="2"/>
</dbReference>
<evidence type="ECO:0000256" key="1">
    <source>
        <dbReference type="ARBA" id="ARBA00004141"/>
    </source>
</evidence>
<organism evidence="7 8">
    <name type="scientific">Dissostichus mawsoni</name>
    <name type="common">Antarctic cod</name>
    <dbReference type="NCBI Taxonomy" id="36200"/>
    <lineage>
        <taxon>Eukaryota</taxon>
        <taxon>Metazoa</taxon>
        <taxon>Chordata</taxon>
        <taxon>Craniata</taxon>
        <taxon>Vertebrata</taxon>
        <taxon>Euteleostomi</taxon>
        <taxon>Actinopterygii</taxon>
        <taxon>Neopterygii</taxon>
        <taxon>Teleostei</taxon>
        <taxon>Neoteleostei</taxon>
        <taxon>Acanthomorphata</taxon>
        <taxon>Eupercaria</taxon>
        <taxon>Perciformes</taxon>
        <taxon>Notothenioidei</taxon>
        <taxon>Nototheniidae</taxon>
        <taxon>Dissostichus</taxon>
    </lineage>
</organism>
<name>A0A7J5YW10_DISMA</name>
<dbReference type="AlphaFoldDB" id="A0A7J5YW10"/>
<dbReference type="OrthoDB" id="306876at2759"/>
<feature type="transmembrane region" description="Helical" evidence="5">
    <location>
        <begin position="309"/>
        <end position="330"/>
    </location>
</feature>
<dbReference type="GO" id="GO:0005789">
    <property type="term" value="C:endoplasmic reticulum membrane"/>
    <property type="evidence" value="ECO:0007669"/>
    <property type="project" value="TreeGrafter"/>
</dbReference>
<dbReference type="Gene3D" id="1.10.3730.20">
    <property type="match status" value="1"/>
</dbReference>
<accession>A0A7J5YW10</accession>
<dbReference type="PANTHER" id="PTHR22911:SF6">
    <property type="entry name" value="SOLUTE CARRIER FAMILY 35 MEMBER G1"/>
    <property type="match status" value="1"/>
</dbReference>
<evidence type="ECO:0000256" key="2">
    <source>
        <dbReference type="ARBA" id="ARBA00022692"/>
    </source>
</evidence>
<protein>
    <recommendedName>
        <fullName evidence="6">EamA domain-containing protein</fullName>
    </recommendedName>
</protein>
<feature type="transmembrane region" description="Helical" evidence="5">
    <location>
        <begin position="403"/>
        <end position="421"/>
    </location>
</feature>
<keyword evidence="8" id="KW-1185">Reference proteome</keyword>
<dbReference type="Proteomes" id="UP000518266">
    <property type="component" value="Unassembled WGS sequence"/>
</dbReference>
<feature type="transmembrane region" description="Helical" evidence="5">
    <location>
        <begin position="342"/>
        <end position="362"/>
    </location>
</feature>
<dbReference type="GO" id="GO:0051480">
    <property type="term" value="P:regulation of cytosolic calcium ion concentration"/>
    <property type="evidence" value="ECO:0007669"/>
    <property type="project" value="TreeGrafter"/>
</dbReference>
<keyword evidence="2 5" id="KW-0812">Transmembrane</keyword>
<comment type="subcellular location">
    <subcellularLocation>
        <location evidence="1">Membrane</location>
        <topology evidence="1">Multi-pass membrane protein</topology>
    </subcellularLocation>
</comment>
<dbReference type="GO" id="GO:0005886">
    <property type="term" value="C:plasma membrane"/>
    <property type="evidence" value="ECO:0007669"/>
    <property type="project" value="TreeGrafter"/>
</dbReference>
<reference evidence="7 8" key="1">
    <citation type="submission" date="2020-03" db="EMBL/GenBank/DDBJ databases">
        <title>Dissostichus mawsoni Genome sequencing and assembly.</title>
        <authorList>
            <person name="Park H."/>
        </authorList>
    </citation>
    <scope>NUCLEOTIDE SEQUENCE [LARGE SCALE GENOMIC DNA]</scope>
    <source>
        <strain evidence="7">DM0001</strain>
        <tissue evidence="7">Muscle</tissue>
    </source>
</reference>
<proteinExistence type="predicted"/>
<feature type="transmembrane region" description="Helical" evidence="5">
    <location>
        <begin position="427"/>
        <end position="445"/>
    </location>
</feature>
<dbReference type="InterPro" id="IPR037185">
    <property type="entry name" value="EmrE-like"/>
</dbReference>
<feature type="transmembrane region" description="Helical" evidence="5">
    <location>
        <begin position="221"/>
        <end position="239"/>
    </location>
</feature>
<evidence type="ECO:0000256" key="4">
    <source>
        <dbReference type="ARBA" id="ARBA00023136"/>
    </source>
</evidence>